<dbReference type="InterPro" id="IPR036875">
    <property type="entry name" value="Znf_CCHC_sf"/>
</dbReference>
<keyword evidence="1" id="KW-0862">Zinc</keyword>
<reference evidence="3 4" key="1">
    <citation type="journal article" date="2019" name="Environ. Microbiol.">
        <title>At the nexus of three kingdoms: the genome of the mycorrhizal fungus Gigaspora margarita provides insights into plant, endobacterial and fungal interactions.</title>
        <authorList>
            <person name="Venice F."/>
            <person name="Ghignone S."/>
            <person name="Salvioli di Fossalunga A."/>
            <person name="Amselem J."/>
            <person name="Novero M."/>
            <person name="Xianan X."/>
            <person name="Sedzielewska Toro K."/>
            <person name="Morin E."/>
            <person name="Lipzen A."/>
            <person name="Grigoriev I.V."/>
            <person name="Henrissat B."/>
            <person name="Martin F.M."/>
            <person name="Bonfante P."/>
        </authorList>
    </citation>
    <scope>NUCLEOTIDE SEQUENCE [LARGE SCALE GENOMIC DNA]</scope>
    <source>
        <strain evidence="3 4">BEG34</strain>
    </source>
</reference>
<dbReference type="GO" id="GO:0008270">
    <property type="term" value="F:zinc ion binding"/>
    <property type="evidence" value="ECO:0007669"/>
    <property type="project" value="UniProtKB-KW"/>
</dbReference>
<dbReference type="GO" id="GO:0003676">
    <property type="term" value="F:nucleic acid binding"/>
    <property type="evidence" value="ECO:0007669"/>
    <property type="project" value="InterPro"/>
</dbReference>
<keyword evidence="1" id="KW-0863">Zinc-finger</keyword>
<dbReference type="AlphaFoldDB" id="A0A8H3XNE2"/>
<dbReference type="Gene3D" id="4.10.60.10">
    <property type="entry name" value="Zinc finger, CCHC-type"/>
    <property type="match status" value="1"/>
</dbReference>
<name>A0A8H3XNE2_GIGMA</name>
<comment type="caution">
    <text evidence="3">The sequence shown here is derived from an EMBL/GenBank/DDBJ whole genome shotgun (WGS) entry which is preliminary data.</text>
</comment>
<evidence type="ECO:0000313" key="4">
    <source>
        <dbReference type="Proteomes" id="UP000439903"/>
    </source>
</evidence>
<evidence type="ECO:0000259" key="2">
    <source>
        <dbReference type="PROSITE" id="PS50158"/>
    </source>
</evidence>
<proteinExistence type="predicted"/>
<accession>A0A8H3XNE2</accession>
<dbReference type="SUPFAM" id="SSF57756">
    <property type="entry name" value="Retrovirus zinc finger-like domains"/>
    <property type="match status" value="1"/>
</dbReference>
<protein>
    <recommendedName>
        <fullName evidence="2">CCHC-type domain-containing protein</fullName>
    </recommendedName>
</protein>
<dbReference type="InterPro" id="IPR001878">
    <property type="entry name" value="Znf_CCHC"/>
</dbReference>
<dbReference type="EMBL" id="WTPW01000822">
    <property type="protein sequence ID" value="KAF0476750.1"/>
    <property type="molecule type" value="Genomic_DNA"/>
</dbReference>
<gene>
    <name evidence="3" type="ORF">F8M41_024334</name>
</gene>
<organism evidence="3 4">
    <name type="scientific">Gigaspora margarita</name>
    <dbReference type="NCBI Taxonomy" id="4874"/>
    <lineage>
        <taxon>Eukaryota</taxon>
        <taxon>Fungi</taxon>
        <taxon>Fungi incertae sedis</taxon>
        <taxon>Mucoromycota</taxon>
        <taxon>Glomeromycotina</taxon>
        <taxon>Glomeromycetes</taxon>
        <taxon>Diversisporales</taxon>
        <taxon>Gigasporaceae</taxon>
        <taxon>Gigaspora</taxon>
    </lineage>
</organism>
<dbReference type="PROSITE" id="PS50158">
    <property type="entry name" value="ZF_CCHC"/>
    <property type="match status" value="1"/>
</dbReference>
<keyword evidence="4" id="KW-1185">Reference proteome</keyword>
<dbReference type="Proteomes" id="UP000439903">
    <property type="component" value="Unassembled WGS sequence"/>
</dbReference>
<keyword evidence="1" id="KW-0479">Metal-binding</keyword>
<evidence type="ECO:0000313" key="3">
    <source>
        <dbReference type="EMBL" id="KAF0476750.1"/>
    </source>
</evidence>
<feature type="domain" description="CCHC-type" evidence="2">
    <location>
        <begin position="44"/>
        <end position="59"/>
    </location>
</feature>
<evidence type="ECO:0000256" key="1">
    <source>
        <dbReference type="PROSITE-ProRule" id="PRU00047"/>
    </source>
</evidence>
<sequence>MESELIKIETWVCEIKATISRLTGLIKEIEQWKVKKRVKRPWLCYECQKPGHLTETCSNRKNQRSEDFNVKDEDPNALLVDV</sequence>